<name>A0A7S4JGD1_GUITH</name>
<dbReference type="EMBL" id="HBKN01006901">
    <property type="protein sequence ID" value="CAE2262786.1"/>
    <property type="molecule type" value="Transcribed_RNA"/>
</dbReference>
<evidence type="ECO:0000256" key="1">
    <source>
        <dbReference type="SAM" id="MobiDB-lite"/>
    </source>
</evidence>
<gene>
    <name evidence="2" type="ORF">GTHE00462_LOCUS5536</name>
</gene>
<evidence type="ECO:0008006" key="3">
    <source>
        <dbReference type="Google" id="ProtNLM"/>
    </source>
</evidence>
<evidence type="ECO:0000313" key="2">
    <source>
        <dbReference type="EMBL" id="CAE2262786.1"/>
    </source>
</evidence>
<feature type="region of interest" description="Disordered" evidence="1">
    <location>
        <begin position="471"/>
        <end position="494"/>
    </location>
</feature>
<sequence>MSTFYENSTVSNNCTGKPQAGTLALVLIFQYYSGRRQFDHIQSAQVFTFEDIKAINSTIDQPELWKFMKEFFPGVFTKSEIAWMFKMANSMEGVSDDNSFLLHFDEFVALLCQIGCQLYRGDSVDEIVRKLGLRMGLNDPINVRNHLAKLGRQDAGFGAWKSDEPIRPLCAEGNVRVPLGDHAASWILSNDEMLSMKAKLVQNFPSLEVPDWMSFPGQYVALAFPQHGVRNGKQIRFRISIRSVAPRLVQLWYRLENLDGISIKQKSSQLIATGMDFLLDFSLKGIQPGIHLGGVVFSAEEGGTELFRCPVYLQVIDLRDLDENVLTKIVAASIEERTLRMKLAETAEDNSAINATHLQQALDDLGMPSLVGDVHDFMRMLAPEDGETSIDQLMRKIYRPSRQKVDSKRSIAAKQKDEIQKVVYETGLAAVITVKHSLEITELQQNYQDTLSIIQSSPTRFKNAGLMSGSVSVEPSKTFSESGTENLGRRKSIT</sequence>
<accession>A0A7S4JGD1</accession>
<reference evidence="2" key="1">
    <citation type="submission" date="2021-01" db="EMBL/GenBank/DDBJ databases">
        <authorList>
            <person name="Corre E."/>
            <person name="Pelletier E."/>
            <person name="Niang G."/>
            <person name="Scheremetjew M."/>
            <person name="Finn R."/>
            <person name="Kale V."/>
            <person name="Holt S."/>
            <person name="Cochrane G."/>
            <person name="Meng A."/>
            <person name="Brown T."/>
            <person name="Cohen L."/>
        </authorList>
    </citation>
    <scope>NUCLEOTIDE SEQUENCE</scope>
    <source>
        <strain evidence="2">CCMP 2712</strain>
    </source>
</reference>
<dbReference type="AlphaFoldDB" id="A0A7S4JGD1"/>
<organism evidence="2">
    <name type="scientific">Guillardia theta</name>
    <name type="common">Cryptophyte</name>
    <name type="synonym">Cryptomonas phi</name>
    <dbReference type="NCBI Taxonomy" id="55529"/>
    <lineage>
        <taxon>Eukaryota</taxon>
        <taxon>Cryptophyceae</taxon>
        <taxon>Pyrenomonadales</taxon>
        <taxon>Geminigeraceae</taxon>
        <taxon>Guillardia</taxon>
    </lineage>
</organism>
<proteinExistence type="predicted"/>
<protein>
    <recommendedName>
        <fullName evidence="3">EF-hand domain-containing protein</fullName>
    </recommendedName>
</protein>
<feature type="compositionally biased region" description="Polar residues" evidence="1">
    <location>
        <begin position="471"/>
        <end position="485"/>
    </location>
</feature>